<evidence type="ECO:0000313" key="2">
    <source>
        <dbReference type="Proteomes" id="UP000640485"/>
    </source>
</evidence>
<evidence type="ECO:0000313" key="1">
    <source>
        <dbReference type="EMBL" id="MBK4216166.1"/>
    </source>
</evidence>
<organism evidence="1 2">
    <name type="scientific">Paracoccus caeni</name>
    <dbReference type="NCBI Taxonomy" id="657651"/>
    <lineage>
        <taxon>Bacteria</taxon>
        <taxon>Pseudomonadati</taxon>
        <taxon>Pseudomonadota</taxon>
        <taxon>Alphaproteobacteria</taxon>
        <taxon>Rhodobacterales</taxon>
        <taxon>Paracoccaceae</taxon>
        <taxon>Paracoccus</taxon>
    </lineage>
</organism>
<keyword evidence="2" id="KW-1185">Reference proteome</keyword>
<dbReference type="RefSeq" id="WP_200685837.1">
    <property type="nucleotide sequence ID" value="NZ_JAEPRQ010000003.1"/>
</dbReference>
<dbReference type="AlphaFoldDB" id="A0A934VUT4"/>
<dbReference type="EMBL" id="JAEPRQ010000003">
    <property type="protein sequence ID" value="MBK4216166.1"/>
    <property type="molecule type" value="Genomic_DNA"/>
</dbReference>
<proteinExistence type="predicted"/>
<sequence length="597" mass="63822">MMSPDEAMHFLLSNNSSAGTSLNNIMTSQRALKEYPAHSEAYRAHQQILDEEIRKVEALAKESAFENAGVDPIIGMAACDCAPGEPCCFEDGEVADSTDESRKIVWPTASIPFRIEKNLLVIAREMSGSHLTSKVKTRWSGRNCPAGRSETPHLQTRNLRSGPEMISEKSQEVTVGIPTLPSFAVALEQYFPREIILVLIVLDTLLTVANSADGDNRASFTPSQCLSDEAMGATLTVTPIPYLKIDGDATLSTMLRFSTAGVNGSAGASGSLNGVFGNHEISATAEAKSVSGNGLARSNSTKAPGMIGTMASMIGTLNEYVHKGNTSNSTRDVSKYASSITLSKSLALKPKGLEIKEKGGCPDLELKLGELLLELKIGVTGRLDVIDALATYFTGPGAAAIRKARAEMAAGKAFAGKLDAYLEVGAEGTLTHAITSGVTMTIPANLPAPESTSIPEVFRGEIKIRGILVVGIQIEAEVWVFAGKAGASGTVNTSWAWAVRKHGEERQKNYKFEGVVIELKAHAEVGWRRQPSDRSRSAFDSDTLDEPILSSSQEAVLQHLEQSKSEAERIARSGIAGASRGSTYTILQPEDSGWEKY</sequence>
<protein>
    <submittedName>
        <fullName evidence="1">Uncharacterized protein</fullName>
    </submittedName>
</protein>
<comment type="caution">
    <text evidence="1">The sequence shown here is derived from an EMBL/GenBank/DDBJ whole genome shotgun (WGS) entry which is preliminary data.</text>
</comment>
<reference evidence="1" key="1">
    <citation type="submission" date="2021-01" db="EMBL/GenBank/DDBJ databases">
        <title>Paracoccus amoyensis sp. nov., isolated from the surface seawater along the coast of Xiamen Island, China.</title>
        <authorList>
            <person name="Lyu L."/>
        </authorList>
    </citation>
    <scope>NUCLEOTIDE SEQUENCE</scope>
    <source>
        <strain evidence="1">MJ17</strain>
    </source>
</reference>
<gene>
    <name evidence="1" type="ORF">JJJ17_09540</name>
</gene>
<dbReference type="Proteomes" id="UP000640485">
    <property type="component" value="Unassembled WGS sequence"/>
</dbReference>
<name>A0A934VUT4_9RHOB</name>
<accession>A0A934VUT4</accession>